<evidence type="ECO:0000313" key="8">
    <source>
        <dbReference type="Proteomes" id="UP000603200"/>
    </source>
</evidence>
<evidence type="ECO:0000256" key="5">
    <source>
        <dbReference type="ARBA" id="ARBA00023002"/>
    </source>
</evidence>
<gene>
    <name evidence="7" type="primary">nfnB</name>
    <name evidence="7" type="ORF">Ahu01nite_010700</name>
</gene>
<keyword evidence="5" id="KW-0560">Oxidoreductase</keyword>
<comment type="similarity">
    <text evidence="2">Belongs to the nitroreductase family.</text>
</comment>
<evidence type="ECO:0000256" key="4">
    <source>
        <dbReference type="ARBA" id="ARBA00022643"/>
    </source>
</evidence>
<sequence>MALSEAAERIIRGRRATRAFLGDAVPEKTVRAVFELAGAAPSNSNVQPWRVEVVSGATKDRLADALVDADGEGRRTVDFPYSEAIYAPEHNQRRAAFGQALYGALGISRDARRTGDGGQVRDAREMLAAYNTASLRFYGAPHVALLFAPDSGDPRLTADVGMYAQTLLLAMRAHGVDSCPQALLSFYADTVRETLGVSGGKLLLGVAFGYADPAARVNAVSVGREPLEQTTRFHH</sequence>
<dbReference type="EMBL" id="BOMN01000013">
    <property type="protein sequence ID" value="GIE17968.1"/>
    <property type="molecule type" value="Genomic_DNA"/>
</dbReference>
<dbReference type="Proteomes" id="UP000603200">
    <property type="component" value="Unassembled WGS sequence"/>
</dbReference>
<reference evidence="7 8" key="1">
    <citation type="submission" date="2021-01" db="EMBL/GenBank/DDBJ databases">
        <title>Whole genome shotgun sequence of Actinoplanes humidus NBRC 14915.</title>
        <authorList>
            <person name="Komaki H."/>
            <person name="Tamura T."/>
        </authorList>
    </citation>
    <scope>NUCLEOTIDE SEQUENCE [LARGE SCALE GENOMIC DNA]</scope>
    <source>
        <strain evidence="7 8">NBRC 14915</strain>
    </source>
</reference>
<comment type="cofactor">
    <cofactor evidence="1">
        <name>FMN</name>
        <dbReference type="ChEBI" id="CHEBI:58210"/>
    </cofactor>
</comment>
<dbReference type="PANTHER" id="PTHR43673">
    <property type="entry name" value="NAD(P)H NITROREDUCTASE YDGI-RELATED"/>
    <property type="match status" value="1"/>
</dbReference>
<organism evidence="7 8">
    <name type="scientific">Winogradskya humida</name>
    <dbReference type="NCBI Taxonomy" id="113566"/>
    <lineage>
        <taxon>Bacteria</taxon>
        <taxon>Bacillati</taxon>
        <taxon>Actinomycetota</taxon>
        <taxon>Actinomycetes</taxon>
        <taxon>Micromonosporales</taxon>
        <taxon>Micromonosporaceae</taxon>
        <taxon>Winogradskya</taxon>
    </lineage>
</organism>
<protein>
    <submittedName>
        <fullName evidence="7">Nitroreductase NfnB</fullName>
    </submittedName>
</protein>
<dbReference type="Gene3D" id="3.40.109.10">
    <property type="entry name" value="NADH Oxidase"/>
    <property type="match status" value="1"/>
</dbReference>
<dbReference type="CDD" id="cd02136">
    <property type="entry name" value="PnbA_NfnB-like"/>
    <property type="match status" value="1"/>
</dbReference>
<comment type="caution">
    <text evidence="7">The sequence shown here is derived from an EMBL/GenBank/DDBJ whole genome shotgun (WGS) entry which is preliminary data.</text>
</comment>
<name>A0ABQ3ZHE6_9ACTN</name>
<dbReference type="InterPro" id="IPR029479">
    <property type="entry name" value="Nitroreductase"/>
</dbReference>
<dbReference type="Pfam" id="PF00881">
    <property type="entry name" value="Nitroreductase"/>
    <property type="match status" value="1"/>
</dbReference>
<proteinExistence type="inferred from homology"/>
<dbReference type="InterPro" id="IPR000415">
    <property type="entry name" value="Nitroreductase-like"/>
</dbReference>
<accession>A0ABQ3ZHE6</accession>
<evidence type="ECO:0000256" key="1">
    <source>
        <dbReference type="ARBA" id="ARBA00001917"/>
    </source>
</evidence>
<dbReference type="SUPFAM" id="SSF55469">
    <property type="entry name" value="FMN-dependent nitroreductase-like"/>
    <property type="match status" value="1"/>
</dbReference>
<evidence type="ECO:0000313" key="7">
    <source>
        <dbReference type="EMBL" id="GIE17968.1"/>
    </source>
</evidence>
<keyword evidence="3" id="KW-0285">Flavoprotein</keyword>
<evidence type="ECO:0000256" key="2">
    <source>
        <dbReference type="ARBA" id="ARBA00007118"/>
    </source>
</evidence>
<evidence type="ECO:0000256" key="3">
    <source>
        <dbReference type="ARBA" id="ARBA00022630"/>
    </source>
</evidence>
<keyword evidence="4" id="KW-0288">FMN</keyword>
<evidence type="ECO:0000259" key="6">
    <source>
        <dbReference type="Pfam" id="PF00881"/>
    </source>
</evidence>
<dbReference type="RefSeq" id="WP_203835238.1">
    <property type="nucleotide sequence ID" value="NZ_BAAATV010000004.1"/>
</dbReference>
<keyword evidence="8" id="KW-1185">Reference proteome</keyword>
<dbReference type="PANTHER" id="PTHR43673:SF2">
    <property type="entry name" value="NITROREDUCTASE"/>
    <property type="match status" value="1"/>
</dbReference>
<feature type="domain" description="Nitroreductase" evidence="6">
    <location>
        <begin position="11"/>
        <end position="210"/>
    </location>
</feature>